<dbReference type="RefSeq" id="WP_053233081.1">
    <property type="nucleotide sequence ID" value="NZ_CP011125.1"/>
</dbReference>
<evidence type="ECO:0000256" key="1">
    <source>
        <dbReference type="SAM" id="Phobius"/>
    </source>
</evidence>
<dbReference type="EMBL" id="CP011125">
    <property type="protein sequence ID" value="AKF05856.1"/>
    <property type="molecule type" value="Genomic_DNA"/>
</dbReference>
<sequence>MSSLRFLVIALAALVIAPSSGSAQATPPLARLFPHRATIDAPPGLVRLSPPAEVLLEARADLSDVRVLDRDDREVPFLVDRGERPVPQDAPREALAPVLDATREAMRVRGVTQVREVLTIETPSAPPVGATWVLRVSTARSRFVTRARLVWTQAPEGERDVARGALFRIGAPAREKLEIATSGLGRGRVRVELEGEDGYLEPTFVWLAVRDEPRASTLDVPLAITGTRHERGRTIVIAARPAGVTPERIVIGTRTASFVRRVDVTAIDAAHGRLAIASGTALRVPGVPGADERSLDVAAARGDRLEITIDDGDSPPLDALEITAVVRAPSLVFEGDRAAMLRFGGGRVRAPSYDLQRLFGTTFGEELLDRRLTGTATLGTIEREPGFVAGPALEVAMRAGARIDDRTYEHVATLTIPETRDGLAHVVLPADVLSAARTDLADLRIVDGDGAQRGYLLGDTAAPLDVALTARALDRGELEEGWSRVALDAPVERIAASAIELVTSAGFVEREVVIVGRGEDDTEIELARTWVSRTPGEDARPLVVTTRATRVRSLELRVHDGDEAPLAIESAIARVHTFDLFVTAPAGEYRVLAGAPDASAPRYEIQRARELVLAVRAGDASIGAVTRNPAWRGPGLFDRAGGETFVVWAVLILAVIVLAAVTLRVARSAPEPEREG</sequence>
<name>A0A0F6W2J2_9BACT</name>
<dbReference type="AlphaFoldDB" id="A0A0F6W2J2"/>
<organism evidence="3 4">
    <name type="scientific">Sandaracinus amylolyticus</name>
    <dbReference type="NCBI Taxonomy" id="927083"/>
    <lineage>
        <taxon>Bacteria</taxon>
        <taxon>Pseudomonadati</taxon>
        <taxon>Myxococcota</taxon>
        <taxon>Polyangia</taxon>
        <taxon>Polyangiales</taxon>
        <taxon>Sandaracinaceae</taxon>
        <taxon>Sandaracinus</taxon>
    </lineage>
</organism>
<dbReference type="KEGG" id="samy:DB32_003005"/>
<evidence type="ECO:0000313" key="4">
    <source>
        <dbReference type="Proteomes" id="UP000034883"/>
    </source>
</evidence>
<evidence type="ECO:0000256" key="2">
    <source>
        <dbReference type="SAM" id="SignalP"/>
    </source>
</evidence>
<evidence type="ECO:0000313" key="3">
    <source>
        <dbReference type="EMBL" id="AKF05856.1"/>
    </source>
</evidence>
<evidence type="ECO:0008006" key="5">
    <source>
        <dbReference type="Google" id="ProtNLM"/>
    </source>
</evidence>
<gene>
    <name evidence="3" type="ORF">DB32_003005</name>
</gene>
<keyword evidence="4" id="KW-1185">Reference proteome</keyword>
<protein>
    <recommendedName>
        <fullName evidence="5">DUF3999 family protein</fullName>
    </recommendedName>
</protein>
<feature type="signal peptide" evidence="2">
    <location>
        <begin position="1"/>
        <end position="25"/>
    </location>
</feature>
<accession>A0A0F6W2J2</accession>
<keyword evidence="1" id="KW-1133">Transmembrane helix</keyword>
<reference evidence="3 4" key="1">
    <citation type="submission" date="2015-03" db="EMBL/GenBank/DDBJ databases">
        <title>Genome assembly of Sandaracinus amylolyticus DSM 53668.</title>
        <authorList>
            <person name="Sharma G."/>
            <person name="Subramanian S."/>
        </authorList>
    </citation>
    <scope>NUCLEOTIDE SEQUENCE [LARGE SCALE GENOMIC DNA]</scope>
    <source>
        <strain evidence="3 4">DSM 53668</strain>
    </source>
</reference>
<feature type="transmembrane region" description="Helical" evidence="1">
    <location>
        <begin position="645"/>
        <end position="666"/>
    </location>
</feature>
<keyword evidence="2" id="KW-0732">Signal</keyword>
<feature type="chain" id="PRO_5002511817" description="DUF3999 family protein" evidence="2">
    <location>
        <begin position="26"/>
        <end position="676"/>
    </location>
</feature>
<dbReference type="STRING" id="927083.DB32_003005"/>
<keyword evidence="1" id="KW-0472">Membrane</keyword>
<keyword evidence="1" id="KW-0812">Transmembrane</keyword>
<dbReference type="Proteomes" id="UP000034883">
    <property type="component" value="Chromosome"/>
</dbReference>
<dbReference type="OrthoDB" id="242770at2"/>
<proteinExistence type="predicted"/>